<proteinExistence type="predicted"/>
<feature type="compositionally biased region" description="Low complexity" evidence="1">
    <location>
        <begin position="92"/>
        <end position="107"/>
    </location>
</feature>
<dbReference type="AlphaFoldDB" id="A0A180H1W8"/>
<evidence type="ECO:0000256" key="1">
    <source>
        <dbReference type="SAM" id="MobiDB-lite"/>
    </source>
</evidence>
<organism evidence="2">
    <name type="scientific">Puccinia triticina (isolate 1-1 / race 1 (BBBD))</name>
    <name type="common">Brown leaf rust fungus</name>
    <dbReference type="NCBI Taxonomy" id="630390"/>
    <lineage>
        <taxon>Eukaryota</taxon>
        <taxon>Fungi</taxon>
        <taxon>Dikarya</taxon>
        <taxon>Basidiomycota</taxon>
        <taxon>Pucciniomycotina</taxon>
        <taxon>Pucciniomycetes</taxon>
        <taxon>Pucciniales</taxon>
        <taxon>Pucciniaceae</taxon>
        <taxon>Puccinia</taxon>
    </lineage>
</organism>
<dbReference type="EnsemblFungi" id="PTTG_11932-t43_1">
    <property type="protein sequence ID" value="PTTG_11932-t43_1-p1"/>
    <property type="gene ID" value="PTTG_11932"/>
</dbReference>
<dbReference type="EMBL" id="ADAS02000004">
    <property type="protein sequence ID" value="OAV99027.1"/>
    <property type="molecule type" value="Genomic_DNA"/>
</dbReference>
<dbReference type="STRING" id="630390.A0A180H1W8"/>
<accession>A0A180H1W8</accession>
<reference evidence="3" key="4">
    <citation type="submission" date="2025-05" db="UniProtKB">
        <authorList>
            <consortium name="EnsemblFungi"/>
        </authorList>
    </citation>
    <scope>IDENTIFICATION</scope>
    <source>
        <strain evidence="3">isolate 1-1 / race 1 (BBBD)</strain>
    </source>
</reference>
<protein>
    <recommendedName>
        <fullName evidence="5">Cysteine-rich transmembrane CYSTM domain-containing protein</fullName>
    </recommendedName>
</protein>
<feature type="compositionally biased region" description="Basic and acidic residues" evidence="1">
    <location>
        <begin position="51"/>
        <end position="63"/>
    </location>
</feature>
<evidence type="ECO:0008006" key="5">
    <source>
        <dbReference type="Google" id="ProtNLM"/>
    </source>
</evidence>
<reference evidence="2" key="1">
    <citation type="submission" date="2009-11" db="EMBL/GenBank/DDBJ databases">
        <authorList>
            <consortium name="The Broad Institute Genome Sequencing Platform"/>
            <person name="Ward D."/>
            <person name="Feldgarden M."/>
            <person name="Earl A."/>
            <person name="Young S.K."/>
            <person name="Zeng Q."/>
            <person name="Koehrsen M."/>
            <person name="Alvarado L."/>
            <person name="Berlin A."/>
            <person name="Bochicchio J."/>
            <person name="Borenstein D."/>
            <person name="Chapman S.B."/>
            <person name="Chen Z."/>
            <person name="Engels R."/>
            <person name="Freedman E."/>
            <person name="Gellesch M."/>
            <person name="Goldberg J."/>
            <person name="Griggs A."/>
            <person name="Gujja S."/>
            <person name="Heilman E."/>
            <person name="Heiman D."/>
            <person name="Hepburn T."/>
            <person name="Howarth C."/>
            <person name="Jen D."/>
            <person name="Larson L."/>
            <person name="Lewis B."/>
            <person name="Mehta T."/>
            <person name="Park D."/>
            <person name="Pearson M."/>
            <person name="Roberts A."/>
            <person name="Saif S."/>
            <person name="Shea T."/>
            <person name="Shenoy N."/>
            <person name="Sisk P."/>
            <person name="Stolte C."/>
            <person name="Sykes S."/>
            <person name="Thomson T."/>
            <person name="Walk T."/>
            <person name="White J."/>
            <person name="Yandava C."/>
            <person name="Izard J."/>
            <person name="Baranova O.V."/>
            <person name="Blanton J.M."/>
            <person name="Tanner A.C."/>
            <person name="Dewhirst F.E."/>
            <person name="Haas B."/>
            <person name="Nusbaum C."/>
            <person name="Birren B."/>
        </authorList>
    </citation>
    <scope>NUCLEOTIDE SEQUENCE [LARGE SCALE GENOMIC DNA]</scope>
    <source>
        <strain evidence="2">1-1 BBBD Race 1</strain>
    </source>
</reference>
<name>A0A180H1W8_PUCT1</name>
<evidence type="ECO:0000313" key="4">
    <source>
        <dbReference type="Proteomes" id="UP000005240"/>
    </source>
</evidence>
<sequence length="173" mass="17920">MSIPKSGSQSERAAFTGLNCSLFWGVSGQRLGPPLCSLVAVSIPNSPDEATSERPESSEDAQRGSKPYIAPSCGSQPSAGRMCRVGGDENKGPQQPQYGQPQQQGGYYPPPGGAPQGYPAQQQPYGYPQQQPAVYVQQPPAKKSGGGGTGCLACLAGACLCCCAEEALCDCLF</sequence>
<gene>
    <name evidence="2" type="ORF">PTTG_11932</name>
</gene>
<dbReference type="VEuPathDB" id="FungiDB:PTTG_11932"/>
<evidence type="ECO:0000313" key="3">
    <source>
        <dbReference type="EnsemblFungi" id="PTTG_11932-t43_1-p1"/>
    </source>
</evidence>
<dbReference type="Proteomes" id="UP000005240">
    <property type="component" value="Unassembled WGS sequence"/>
</dbReference>
<evidence type="ECO:0000313" key="2">
    <source>
        <dbReference type="EMBL" id="OAV99027.1"/>
    </source>
</evidence>
<reference evidence="3 4" key="3">
    <citation type="journal article" date="2017" name="G3 (Bethesda)">
        <title>Comparative analysis highlights variable genome content of wheat rusts and divergence of the mating loci.</title>
        <authorList>
            <person name="Cuomo C.A."/>
            <person name="Bakkeren G."/>
            <person name="Khalil H.B."/>
            <person name="Panwar V."/>
            <person name="Joly D."/>
            <person name="Linning R."/>
            <person name="Sakthikumar S."/>
            <person name="Song X."/>
            <person name="Adiconis X."/>
            <person name="Fan L."/>
            <person name="Goldberg J.M."/>
            <person name="Levin J.Z."/>
            <person name="Young S."/>
            <person name="Zeng Q."/>
            <person name="Anikster Y."/>
            <person name="Bruce M."/>
            <person name="Wang M."/>
            <person name="Yin C."/>
            <person name="McCallum B."/>
            <person name="Szabo L.J."/>
            <person name="Hulbert S."/>
            <person name="Chen X."/>
            <person name="Fellers J.P."/>
        </authorList>
    </citation>
    <scope>NUCLEOTIDE SEQUENCE</scope>
    <source>
        <strain evidence="4">Isolate 1-1 / race 1 (BBBD)</strain>
        <strain evidence="3">isolate 1-1 / race 1 (BBBD)</strain>
    </source>
</reference>
<keyword evidence="4" id="KW-1185">Reference proteome</keyword>
<feature type="compositionally biased region" description="Low complexity" evidence="1">
    <location>
        <begin position="116"/>
        <end position="133"/>
    </location>
</feature>
<feature type="region of interest" description="Disordered" evidence="1">
    <location>
        <begin position="45"/>
        <end position="133"/>
    </location>
</feature>
<reference evidence="2" key="2">
    <citation type="submission" date="2016-05" db="EMBL/GenBank/DDBJ databases">
        <title>Comparative analysis highlights variable genome content of wheat rusts and divergence of the mating loci.</title>
        <authorList>
            <person name="Cuomo C.A."/>
            <person name="Bakkeren G."/>
            <person name="Szabo L."/>
            <person name="Khalil H."/>
            <person name="Joly D."/>
            <person name="Goldberg J."/>
            <person name="Young S."/>
            <person name="Zeng Q."/>
            <person name="Fellers J."/>
        </authorList>
    </citation>
    <scope>NUCLEOTIDE SEQUENCE [LARGE SCALE GENOMIC DNA]</scope>
    <source>
        <strain evidence="2">1-1 BBBD Race 1</strain>
    </source>
</reference>